<protein>
    <submittedName>
        <fullName evidence="1">Predicted protein</fullName>
    </submittedName>
</protein>
<keyword evidence="2" id="KW-1185">Reference proteome</keyword>
<dbReference type="RefSeq" id="XP_002682284.1">
    <property type="nucleotide sequence ID" value="XM_002682238.1"/>
</dbReference>
<dbReference type="EMBL" id="GG738847">
    <property type="protein sequence ID" value="EFC49540.1"/>
    <property type="molecule type" value="Genomic_DNA"/>
</dbReference>
<organism evidence="2">
    <name type="scientific">Naegleria gruberi</name>
    <name type="common">Amoeba</name>
    <dbReference type="NCBI Taxonomy" id="5762"/>
    <lineage>
        <taxon>Eukaryota</taxon>
        <taxon>Discoba</taxon>
        <taxon>Heterolobosea</taxon>
        <taxon>Tetramitia</taxon>
        <taxon>Eutetramitia</taxon>
        <taxon>Vahlkampfiidae</taxon>
        <taxon>Naegleria</taxon>
    </lineage>
</organism>
<accession>D2V0K9</accession>
<dbReference type="KEGG" id="ngr:NAEGRDRAFT_45720"/>
<sequence>MTSYSGTDGHNKFYSYDENFMPHQNYGALLFNTLELGVEVLVKRVSMNTMKHLSENEMSKKDEQLEKSLELAFIDANINNIQPLISNLQALVNNESGEKILELNLPSITSTLNTTNDSNLKRICRQVLAFCYCSLGKSEELIDTCNKLLLEDFTTSNLIITSLLFFDLGNKINSIQLLKDSFIIISDVNLIFPSEAERLMVAIGDRLLLMITSDYEDECEETLFAQYVARRLSTCNTASPVVYGDGTTHAFFNRAHRLSSISETMLSNFDPLEREERYVVLCNAIHNFNSVLQLVLKKQQKVEFQISYPITTTKSDVFSINAYNNTLSSLFLEYLHPDIPIAKAIKNYHTQFASLLTLVFEKNVKIIQAELEKEKQSLDLNINNSKRLEKIEQMLNLTKSQKEKEYLCLFKEICNKHNYPHISDVQRYSMFHLSLDGPFVPTIEDPYEQYDQSDDEMENLEHVQ</sequence>
<evidence type="ECO:0000313" key="1">
    <source>
        <dbReference type="EMBL" id="EFC49540.1"/>
    </source>
</evidence>
<gene>
    <name evidence="1" type="ORF">NAEGRDRAFT_45720</name>
</gene>
<dbReference type="Proteomes" id="UP000006671">
    <property type="component" value="Unassembled WGS sequence"/>
</dbReference>
<dbReference type="VEuPathDB" id="AmoebaDB:NAEGRDRAFT_45720"/>
<name>D2V0K9_NAEGR</name>
<dbReference type="InParanoid" id="D2V0K9"/>
<proteinExistence type="predicted"/>
<evidence type="ECO:0000313" key="2">
    <source>
        <dbReference type="Proteomes" id="UP000006671"/>
    </source>
</evidence>
<reference evidence="1 2" key="1">
    <citation type="journal article" date="2010" name="Cell">
        <title>The genome of Naegleria gruberi illuminates early eukaryotic versatility.</title>
        <authorList>
            <person name="Fritz-Laylin L.K."/>
            <person name="Prochnik S.E."/>
            <person name="Ginger M.L."/>
            <person name="Dacks J.B."/>
            <person name="Carpenter M.L."/>
            <person name="Field M.C."/>
            <person name="Kuo A."/>
            <person name="Paredez A."/>
            <person name="Chapman J."/>
            <person name="Pham J."/>
            <person name="Shu S."/>
            <person name="Neupane R."/>
            <person name="Cipriano M."/>
            <person name="Mancuso J."/>
            <person name="Tu H."/>
            <person name="Salamov A."/>
            <person name="Lindquist E."/>
            <person name="Shapiro H."/>
            <person name="Lucas S."/>
            <person name="Grigoriev I.V."/>
            <person name="Cande W.Z."/>
            <person name="Fulton C."/>
            <person name="Rokhsar D.S."/>
            <person name="Dawson S.C."/>
        </authorList>
    </citation>
    <scope>NUCLEOTIDE SEQUENCE [LARGE SCALE GENOMIC DNA]</scope>
    <source>
        <strain evidence="1 2">NEG-M</strain>
    </source>
</reference>
<dbReference type="GeneID" id="8862809"/>
<dbReference type="AlphaFoldDB" id="D2V0K9"/>